<dbReference type="Proteomes" id="UP000317429">
    <property type="component" value="Chromosome"/>
</dbReference>
<dbReference type="Pfam" id="PF13290">
    <property type="entry name" value="CHB_HEX_C_1"/>
    <property type="match status" value="2"/>
</dbReference>
<dbReference type="InterPro" id="IPR059177">
    <property type="entry name" value="GH29D-like_dom"/>
</dbReference>
<evidence type="ECO:0000313" key="2">
    <source>
        <dbReference type="EMBL" id="QDU88931.1"/>
    </source>
</evidence>
<dbReference type="InterPro" id="IPR014867">
    <property type="entry name" value="Spore_coat_CotH_CotH2/3/7"/>
</dbReference>
<name>A0A518DBT0_9BACT</name>
<dbReference type="EMBL" id="CP036291">
    <property type="protein sequence ID" value="QDU88931.1"/>
    <property type="molecule type" value="Genomic_DNA"/>
</dbReference>
<dbReference type="RefSeq" id="WP_197527440.1">
    <property type="nucleotide sequence ID" value="NZ_CP036291.1"/>
</dbReference>
<keyword evidence="3" id="KW-1185">Reference proteome</keyword>
<evidence type="ECO:0000313" key="3">
    <source>
        <dbReference type="Proteomes" id="UP000317429"/>
    </source>
</evidence>
<dbReference type="KEGG" id="pnd:Pla175_23150"/>
<evidence type="ECO:0000259" key="1">
    <source>
        <dbReference type="PROSITE" id="PS51841"/>
    </source>
</evidence>
<dbReference type="AlphaFoldDB" id="A0A518DBT0"/>
<dbReference type="InterPro" id="IPR036415">
    <property type="entry name" value="Lamin_tail_dom_sf"/>
</dbReference>
<dbReference type="PROSITE" id="PS00018">
    <property type="entry name" value="EF_HAND_1"/>
    <property type="match status" value="1"/>
</dbReference>
<dbReference type="Pfam" id="PF00932">
    <property type="entry name" value="LTD"/>
    <property type="match status" value="1"/>
</dbReference>
<dbReference type="InterPro" id="IPR018247">
    <property type="entry name" value="EF_Hand_1_Ca_BS"/>
</dbReference>
<protein>
    <submittedName>
        <fullName evidence="2">CotH protein</fullName>
    </submittedName>
</protein>
<reference evidence="2 3" key="1">
    <citation type="submission" date="2019-02" db="EMBL/GenBank/DDBJ databases">
        <title>Deep-cultivation of Planctomycetes and their phenomic and genomic characterization uncovers novel biology.</title>
        <authorList>
            <person name="Wiegand S."/>
            <person name="Jogler M."/>
            <person name="Boedeker C."/>
            <person name="Pinto D."/>
            <person name="Vollmers J."/>
            <person name="Rivas-Marin E."/>
            <person name="Kohn T."/>
            <person name="Peeters S.H."/>
            <person name="Heuer A."/>
            <person name="Rast P."/>
            <person name="Oberbeckmann S."/>
            <person name="Bunk B."/>
            <person name="Jeske O."/>
            <person name="Meyerdierks A."/>
            <person name="Storesund J.E."/>
            <person name="Kallscheuer N."/>
            <person name="Luecker S."/>
            <person name="Lage O.M."/>
            <person name="Pohl T."/>
            <person name="Merkel B.J."/>
            <person name="Hornburger P."/>
            <person name="Mueller R.-W."/>
            <person name="Bruemmer F."/>
            <person name="Labrenz M."/>
            <person name="Spormann A.M."/>
            <person name="Op den Camp H."/>
            <person name="Overmann J."/>
            <person name="Amann R."/>
            <person name="Jetten M.S.M."/>
            <person name="Mascher T."/>
            <person name="Medema M.H."/>
            <person name="Devos D.P."/>
            <person name="Kaster A.-K."/>
            <person name="Ovreas L."/>
            <person name="Rohde M."/>
            <person name="Galperin M.Y."/>
            <person name="Jogler C."/>
        </authorList>
    </citation>
    <scope>NUCLEOTIDE SEQUENCE [LARGE SCALE GENOMIC DNA]</scope>
    <source>
        <strain evidence="2 3">Pla175</strain>
    </source>
</reference>
<dbReference type="SUPFAM" id="SSF74853">
    <property type="entry name" value="Lamin A/C globular tail domain"/>
    <property type="match status" value="1"/>
</dbReference>
<sequence>MKALTGRQRIRVFQFERLEERRVLAADLVISEFLASNSGGLKDGDGDSSDWVEVLNAGDTAADLGGYYLTDDSTNLTKWAFPAGTTLGPGAMLIVFASDKGANGPAGELHTPYKLSAGGEYLGLIDPDGQSVVHAFAPEFPSQETNISYGLSMTSSEEQVLVGSTAAMSYWVPTSGVVDSTWTQLAFDDSGWAVGTPGIGYENNLGSDSSYDPLINAPVPSGTTTAYTRFSFNLTDLSQISSLSLEMIYDDGFAAYLNGELVESENAPATLNFQSFVSSNLERPDGEVLDAYVRFDLSAFTDRLVVGENVLAIHALNQASSSDMLMIPRLVASGSALVRPLIEGYFAQPTPGTANPESLLGIVADTKFSVDRGFFDAPFVVEITTQTQGATIVYTTDGSAPAVDSNLNVVNGVLYNPASPVTITGTTNLRAAAFKLGHAPTNVDTQTYLFTSDIIGQTYQSAIDAGLPASWGSRSADYGLDPDVIGPGDLFGGVYASQIEDSLKAIPTISLTLDDADFFGPNGIYANVGGRGVDWERATSAELIFSDGSEGFQIDAGLRIHGAASRNLSKKNALRLLFKSEYGDTKLNFPLFGETGVDKFDTIVLRPHFNDGWGWGGAGGDPLFIRDQWFRDTQAAMGHASARGNVVHLYVNGLYWGLYNPSERPDVSFAAETFGGEKEEYDAVNHNGLHGGSIAAYNQMIDVTTDVARGSTQATKNVAYQQLQGKLPNGAVDPNQEVLLEVTNYIDYMILNHYGGNDDWPNRNWYANRRRGPESEGFRFFAWDSEISLALSTRTDVNESYIGANTGAAEAYGNLVSSDEFRIAFADRVHKHLFNAGALYVDPSSPSYDPQNPQGNVPASRFADLSETVFDAMVAESARWGDQHVTVPRTRDLEWQQQLDYMLGVYFRDRHGIVLDQWRSAGLYPDTGAPEFLVDSVRQHGGELDSAAVVTFENPNAAVQGTIYYTTDGTDPRLIGGSVNSASASVFAGAVQLPGGETTVKARILRDGQWSALTDATFSVPLAENADFNGDGFVDSADYTVWRDNLGVSGGAGLQGDANYDGVVDSGDYQVWRAQFGSAAAVALPAFGSQAAPASVLGVTSPVGDEAPSTQAFAGLLGLQLPSEALRHVRSSPVQGPPRPMEREALDPAQVAGQQVGSVASSADSTSLIASIDRQAVDEAIAAWGEESFNEISSDVVAGEVWGESRLSYSRRAGRGTRT</sequence>
<accession>A0A518DBT0</accession>
<dbReference type="Pfam" id="PF08757">
    <property type="entry name" value="CotH"/>
    <property type="match status" value="1"/>
</dbReference>
<proteinExistence type="predicted"/>
<dbReference type="PROSITE" id="PS51841">
    <property type="entry name" value="LTD"/>
    <property type="match status" value="1"/>
</dbReference>
<dbReference type="Gene3D" id="2.60.120.260">
    <property type="entry name" value="Galactose-binding domain-like"/>
    <property type="match status" value="1"/>
</dbReference>
<organism evidence="2 3">
    <name type="scientific">Pirellulimonas nuda</name>
    <dbReference type="NCBI Taxonomy" id="2528009"/>
    <lineage>
        <taxon>Bacteria</taxon>
        <taxon>Pseudomonadati</taxon>
        <taxon>Planctomycetota</taxon>
        <taxon>Planctomycetia</taxon>
        <taxon>Pirellulales</taxon>
        <taxon>Lacipirellulaceae</taxon>
        <taxon>Pirellulimonas</taxon>
    </lineage>
</organism>
<gene>
    <name evidence="2" type="ORF">Pla175_23150</name>
</gene>
<feature type="domain" description="LTD" evidence="1">
    <location>
        <begin position="16"/>
        <end position="140"/>
    </location>
</feature>
<dbReference type="InterPro" id="IPR001322">
    <property type="entry name" value="Lamin_tail_dom"/>
</dbReference>
<dbReference type="Gene3D" id="2.60.40.1260">
    <property type="entry name" value="Lamin Tail domain"/>
    <property type="match status" value="1"/>
</dbReference>